<evidence type="ECO:0000259" key="10">
    <source>
        <dbReference type="Pfam" id="PF19425"/>
    </source>
</evidence>
<dbReference type="Pfam" id="PF19425">
    <property type="entry name" value="Csd3_N2"/>
    <property type="match status" value="1"/>
</dbReference>
<evidence type="ECO:0000256" key="6">
    <source>
        <dbReference type="ARBA" id="ARBA00022833"/>
    </source>
</evidence>
<organism evidence="11">
    <name type="scientific">marine sediment metagenome</name>
    <dbReference type="NCBI Taxonomy" id="412755"/>
    <lineage>
        <taxon>unclassified sequences</taxon>
        <taxon>metagenomes</taxon>
        <taxon>ecological metagenomes</taxon>
    </lineage>
</organism>
<dbReference type="InterPro" id="IPR007340">
    <property type="entry name" value="LysM_Opacity-associatedA"/>
</dbReference>
<keyword evidence="6" id="KW-0862">Zinc</keyword>
<evidence type="ECO:0000256" key="5">
    <source>
        <dbReference type="ARBA" id="ARBA00022801"/>
    </source>
</evidence>
<dbReference type="FunFam" id="2.70.70.10:FF:000002">
    <property type="entry name" value="Murein DD-endopeptidase MepM"/>
    <property type="match status" value="1"/>
</dbReference>
<accession>A0A0F9UIA9</accession>
<evidence type="ECO:0000256" key="7">
    <source>
        <dbReference type="ARBA" id="ARBA00023049"/>
    </source>
</evidence>
<evidence type="ECO:0000259" key="8">
    <source>
        <dbReference type="Pfam" id="PF01551"/>
    </source>
</evidence>
<dbReference type="Gene3D" id="2.70.70.10">
    <property type="entry name" value="Glucose Permease (Domain IIA)"/>
    <property type="match status" value="1"/>
</dbReference>
<evidence type="ECO:0000256" key="4">
    <source>
        <dbReference type="ARBA" id="ARBA00022723"/>
    </source>
</evidence>
<proteinExistence type="predicted"/>
<comment type="caution">
    <text evidence="11">The sequence shown here is derived from an EMBL/GenBank/DDBJ whole genome shotgun (WGS) entry which is preliminary data.</text>
</comment>
<dbReference type="GO" id="GO:0046872">
    <property type="term" value="F:metal ion binding"/>
    <property type="evidence" value="ECO:0007669"/>
    <property type="project" value="UniProtKB-KW"/>
</dbReference>
<reference evidence="11" key="1">
    <citation type="journal article" date="2015" name="Nature">
        <title>Complex archaea that bridge the gap between prokaryotes and eukaryotes.</title>
        <authorList>
            <person name="Spang A."/>
            <person name="Saw J.H."/>
            <person name="Jorgensen S.L."/>
            <person name="Zaremba-Niedzwiedzka K."/>
            <person name="Martijn J."/>
            <person name="Lind A.E."/>
            <person name="van Eijk R."/>
            <person name="Schleper C."/>
            <person name="Guy L."/>
            <person name="Ettema T.J."/>
        </authorList>
    </citation>
    <scope>NUCLEOTIDE SEQUENCE</scope>
</reference>
<dbReference type="GO" id="GO:0004222">
    <property type="term" value="F:metalloendopeptidase activity"/>
    <property type="evidence" value="ECO:0007669"/>
    <property type="project" value="TreeGrafter"/>
</dbReference>
<dbReference type="PANTHER" id="PTHR21666">
    <property type="entry name" value="PEPTIDASE-RELATED"/>
    <property type="match status" value="1"/>
</dbReference>
<evidence type="ECO:0000256" key="2">
    <source>
        <dbReference type="ARBA" id="ARBA00004196"/>
    </source>
</evidence>
<keyword evidence="5" id="KW-0378">Hydrolase</keyword>
<keyword evidence="7" id="KW-0482">Metalloprotease</keyword>
<comment type="cofactor">
    <cofactor evidence="1">
        <name>Zn(2+)</name>
        <dbReference type="ChEBI" id="CHEBI:29105"/>
    </cofactor>
</comment>
<dbReference type="PANTHER" id="PTHR21666:SF292">
    <property type="entry name" value="MUREIN DD-ENDOPEPTIDASE MEPM"/>
    <property type="match status" value="1"/>
</dbReference>
<feature type="domain" description="Opacity-associated protein A LysM-like" evidence="9">
    <location>
        <begin position="85"/>
        <end position="165"/>
    </location>
</feature>
<gene>
    <name evidence="11" type="ORF">LCGC14_0526660</name>
</gene>
<evidence type="ECO:0000313" key="11">
    <source>
        <dbReference type="EMBL" id="KKN60976.1"/>
    </source>
</evidence>
<dbReference type="Pfam" id="PF04225">
    <property type="entry name" value="LysM_OapA"/>
    <property type="match status" value="1"/>
</dbReference>
<dbReference type="CDD" id="cd12797">
    <property type="entry name" value="M23_peptidase"/>
    <property type="match status" value="1"/>
</dbReference>
<feature type="domain" description="Csd3-like second N-terminal" evidence="10">
    <location>
        <begin position="173"/>
        <end position="295"/>
    </location>
</feature>
<dbReference type="GO" id="GO:0006508">
    <property type="term" value="P:proteolysis"/>
    <property type="evidence" value="ECO:0007669"/>
    <property type="project" value="UniProtKB-KW"/>
</dbReference>
<evidence type="ECO:0000256" key="3">
    <source>
        <dbReference type="ARBA" id="ARBA00022670"/>
    </source>
</evidence>
<dbReference type="InterPro" id="IPR045834">
    <property type="entry name" value="Csd3_N2"/>
</dbReference>
<evidence type="ECO:0000259" key="9">
    <source>
        <dbReference type="Pfam" id="PF04225"/>
    </source>
</evidence>
<keyword evidence="3" id="KW-0645">Protease</keyword>
<dbReference type="InterPro" id="IPR050570">
    <property type="entry name" value="Cell_wall_metabolism_enzyme"/>
</dbReference>
<evidence type="ECO:0008006" key="12">
    <source>
        <dbReference type="Google" id="ProtNLM"/>
    </source>
</evidence>
<protein>
    <recommendedName>
        <fullName evidence="12">LysM domain-containing protein</fullName>
    </recommendedName>
</protein>
<dbReference type="InterPro" id="IPR011055">
    <property type="entry name" value="Dup_hybrid_motif"/>
</dbReference>
<dbReference type="Pfam" id="PF01551">
    <property type="entry name" value="Peptidase_M23"/>
    <property type="match status" value="1"/>
</dbReference>
<feature type="domain" description="M23ase beta-sheet core" evidence="8">
    <location>
        <begin position="307"/>
        <end position="401"/>
    </location>
</feature>
<comment type="subcellular location">
    <subcellularLocation>
        <location evidence="2">Cell envelope</location>
    </subcellularLocation>
</comment>
<name>A0A0F9UIA9_9ZZZZ</name>
<dbReference type="AlphaFoldDB" id="A0A0F9UIA9"/>
<dbReference type="GO" id="GO:0042834">
    <property type="term" value="F:peptidoglycan binding"/>
    <property type="evidence" value="ECO:0007669"/>
    <property type="project" value="InterPro"/>
</dbReference>
<sequence>MNKSHITIIRKSHALRILLITILIIATLTILYSSNTAKNTPYPSPLIQPNLVTSYSASKDELQNHEDNKQEQQLVASKVNFHDVHYQVKQGDNLESIFNHQNISGNTLSEILEADEQYLDIDVLKPGEQLTFRFDNHNKLAELMFVSNPSKTILYQRHDAEHFEHKQKLIPTQWVTDVVRGTIKNSFYVSAASAGMTDKTIMNIQKLLSQKINFRRDIRNGDSFQVIVERETINGSPDGKNYVVAARINGKNVKLLGAYMHTDGVYYDKNGNNLSPALLRYPTKQHFRVSSPFNPRRLNPVTGRYASHNGVDFAMPIGTPVVSTGDGVIERVASQKYAGKYLVIDEFGPFSTRYLHLSKILVHKGQKVSRGQVIALSGNTGRSTGPHLHYELHIDDKPVNPITAKIPLLKSIPKTDFAAYKAHVHTLDDLMTGKTDVAASNLDWLDKWAMNQQQANSNT</sequence>
<dbReference type="InterPro" id="IPR016047">
    <property type="entry name" value="M23ase_b-sheet_dom"/>
</dbReference>
<keyword evidence="4" id="KW-0479">Metal-binding</keyword>
<dbReference type="Gene3D" id="3.10.450.350">
    <property type="match status" value="2"/>
</dbReference>
<evidence type="ECO:0000256" key="1">
    <source>
        <dbReference type="ARBA" id="ARBA00001947"/>
    </source>
</evidence>
<dbReference type="SUPFAM" id="SSF51261">
    <property type="entry name" value="Duplicated hybrid motif"/>
    <property type="match status" value="1"/>
</dbReference>
<dbReference type="EMBL" id="LAZR01000676">
    <property type="protein sequence ID" value="KKN60976.1"/>
    <property type="molecule type" value="Genomic_DNA"/>
</dbReference>
<dbReference type="GO" id="GO:0030313">
    <property type="term" value="C:cell envelope"/>
    <property type="evidence" value="ECO:0007669"/>
    <property type="project" value="UniProtKB-SubCell"/>
</dbReference>